<evidence type="ECO:0000256" key="4">
    <source>
        <dbReference type="ARBA" id="ARBA00022989"/>
    </source>
</evidence>
<feature type="transmembrane region" description="Helical" evidence="8">
    <location>
        <begin position="122"/>
        <end position="147"/>
    </location>
</feature>
<feature type="transmembrane region" description="Helical" evidence="8">
    <location>
        <begin position="36"/>
        <end position="53"/>
    </location>
</feature>
<gene>
    <name evidence="8" type="primary">mntP</name>
    <name evidence="9" type="ORF">QE405_000199</name>
</gene>
<comment type="caution">
    <text evidence="9">The sequence shown here is derived from an EMBL/GenBank/DDBJ whole genome shotgun (WGS) entry which is preliminary data.</text>
</comment>
<evidence type="ECO:0000256" key="6">
    <source>
        <dbReference type="ARBA" id="ARBA00023136"/>
    </source>
</evidence>
<comment type="function">
    <text evidence="8">Probably functions as a manganese efflux pump.</text>
</comment>
<evidence type="ECO:0000256" key="7">
    <source>
        <dbReference type="ARBA" id="ARBA00023211"/>
    </source>
</evidence>
<dbReference type="HAMAP" id="MF_01521">
    <property type="entry name" value="MntP_pump"/>
    <property type="match status" value="1"/>
</dbReference>
<keyword evidence="7 8" id="KW-0464">Manganese</keyword>
<dbReference type="AlphaFoldDB" id="A0AAJ1TZJ4"/>
<dbReference type="Pfam" id="PF02659">
    <property type="entry name" value="Mntp"/>
    <property type="match status" value="1"/>
</dbReference>
<keyword evidence="2 8" id="KW-1003">Cell membrane</keyword>
<evidence type="ECO:0000256" key="1">
    <source>
        <dbReference type="ARBA" id="ARBA00022448"/>
    </source>
</evidence>
<proteinExistence type="inferred from homology"/>
<keyword evidence="1 8" id="KW-0813">Transport</keyword>
<comment type="similarity">
    <text evidence="8">Belongs to the MntP (TC 9.B.29) family.</text>
</comment>
<comment type="subcellular location">
    <subcellularLocation>
        <location evidence="8">Cell membrane</location>
        <topology evidence="8">Multi-pass membrane protein</topology>
    </subcellularLocation>
</comment>
<dbReference type="EMBL" id="JAUTAN010000001">
    <property type="protein sequence ID" value="MDQ1102915.1"/>
    <property type="molecule type" value="Genomic_DNA"/>
</dbReference>
<dbReference type="GO" id="GO:0005384">
    <property type="term" value="F:manganese ion transmembrane transporter activity"/>
    <property type="evidence" value="ECO:0007669"/>
    <property type="project" value="UniProtKB-UniRule"/>
</dbReference>
<accession>A0AAJ1TZJ4</accession>
<keyword evidence="4 8" id="KW-1133">Transmembrane helix</keyword>
<feature type="transmembrane region" description="Helical" evidence="8">
    <location>
        <begin position="153"/>
        <end position="176"/>
    </location>
</feature>
<dbReference type="InterPro" id="IPR022929">
    <property type="entry name" value="Put_MntP"/>
</dbReference>
<keyword evidence="3 8" id="KW-0812">Transmembrane</keyword>
<feature type="transmembrane region" description="Helical" evidence="8">
    <location>
        <begin position="59"/>
        <end position="80"/>
    </location>
</feature>
<evidence type="ECO:0000313" key="9">
    <source>
        <dbReference type="EMBL" id="MDQ1102915.1"/>
    </source>
</evidence>
<feature type="transmembrane region" description="Helical" evidence="8">
    <location>
        <begin position="188"/>
        <end position="208"/>
    </location>
</feature>
<evidence type="ECO:0000256" key="8">
    <source>
        <dbReference type="HAMAP-Rule" id="MF_01521"/>
    </source>
</evidence>
<name>A0AAJ1TZJ4_9ACTN</name>
<dbReference type="PANTHER" id="PTHR35529:SF1">
    <property type="entry name" value="MANGANESE EFFLUX PUMP MNTP-RELATED"/>
    <property type="match status" value="1"/>
</dbReference>
<dbReference type="PANTHER" id="PTHR35529">
    <property type="entry name" value="MANGANESE EFFLUX PUMP MNTP-RELATED"/>
    <property type="match status" value="1"/>
</dbReference>
<organism evidence="9 10">
    <name type="scientific">Nocardioides zeae</name>
    <dbReference type="NCBI Taxonomy" id="1457234"/>
    <lineage>
        <taxon>Bacteria</taxon>
        <taxon>Bacillati</taxon>
        <taxon>Actinomycetota</taxon>
        <taxon>Actinomycetes</taxon>
        <taxon>Propionibacteriales</taxon>
        <taxon>Nocardioidaceae</taxon>
        <taxon>Nocardioides</taxon>
    </lineage>
</organism>
<keyword evidence="5 8" id="KW-0406">Ion transport</keyword>
<dbReference type="InterPro" id="IPR003810">
    <property type="entry name" value="Mntp/YtaF"/>
</dbReference>
<dbReference type="GO" id="GO:0005886">
    <property type="term" value="C:plasma membrane"/>
    <property type="evidence" value="ECO:0007669"/>
    <property type="project" value="UniProtKB-SubCell"/>
</dbReference>
<dbReference type="Proteomes" id="UP001239215">
    <property type="component" value="Unassembled WGS sequence"/>
</dbReference>
<evidence type="ECO:0000256" key="2">
    <source>
        <dbReference type="ARBA" id="ARBA00022475"/>
    </source>
</evidence>
<evidence type="ECO:0000256" key="5">
    <source>
        <dbReference type="ARBA" id="ARBA00023065"/>
    </source>
</evidence>
<keyword evidence="6 8" id="KW-0472">Membrane</keyword>
<sequence length="210" mass="21136">MTIAEIFVLGFALAMDAVAVSVAQGMRMRHPRWRDALLLAGAFGVFQAAMPLGGWVLSFWFAGVVSAVAPWIAFALLAVLGGMMLREAFSDEEDDDAAGGADAAGAGGTPGTRVASYAPVTLAVVLPLAVATSIDAAAVGVTFGVLSLGVGEVLVAVAIIGVVTAALSLAAVFVGARVGERLGQWAEVVGGVILVLIGLRILLAHLGVLG</sequence>
<reference evidence="9" key="1">
    <citation type="submission" date="2023-07" db="EMBL/GenBank/DDBJ databases">
        <title>Functional and genomic diversity of the sorghum phyllosphere microbiome.</title>
        <authorList>
            <person name="Shade A."/>
        </authorList>
    </citation>
    <scope>NUCLEOTIDE SEQUENCE</scope>
    <source>
        <strain evidence="9">SORGH_AS_1067</strain>
    </source>
</reference>
<feature type="transmembrane region" description="Helical" evidence="8">
    <location>
        <begin position="6"/>
        <end position="24"/>
    </location>
</feature>
<evidence type="ECO:0000313" key="10">
    <source>
        <dbReference type="Proteomes" id="UP001239215"/>
    </source>
</evidence>
<protein>
    <recommendedName>
        <fullName evidence="8">Putative manganese efflux pump MntP</fullName>
    </recommendedName>
</protein>
<dbReference type="RefSeq" id="WP_307198365.1">
    <property type="nucleotide sequence ID" value="NZ_JAUTAN010000001.1"/>
</dbReference>
<evidence type="ECO:0000256" key="3">
    <source>
        <dbReference type="ARBA" id="ARBA00022692"/>
    </source>
</evidence>